<feature type="compositionally biased region" description="Low complexity" evidence="1">
    <location>
        <begin position="374"/>
        <end position="413"/>
    </location>
</feature>
<feature type="transmembrane region" description="Helical" evidence="2">
    <location>
        <begin position="568"/>
        <end position="589"/>
    </location>
</feature>
<organism evidence="5 6">
    <name type="scientific">Chanos chanos</name>
    <name type="common">Milkfish</name>
    <name type="synonym">Mugil chanos</name>
    <dbReference type="NCBI Taxonomy" id="29144"/>
    <lineage>
        <taxon>Eukaryota</taxon>
        <taxon>Metazoa</taxon>
        <taxon>Chordata</taxon>
        <taxon>Craniata</taxon>
        <taxon>Vertebrata</taxon>
        <taxon>Euteleostomi</taxon>
        <taxon>Actinopterygii</taxon>
        <taxon>Neopterygii</taxon>
        <taxon>Teleostei</taxon>
        <taxon>Ostariophysi</taxon>
        <taxon>Gonorynchiformes</taxon>
        <taxon>Chanidae</taxon>
        <taxon>Chanos</taxon>
    </lineage>
</organism>
<keyword evidence="2" id="KW-1133">Transmembrane helix</keyword>
<dbReference type="GO" id="GO:0042998">
    <property type="term" value="P:positive regulation of Golgi to plasma membrane protein transport"/>
    <property type="evidence" value="ECO:0007669"/>
    <property type="project" value="InterPro"/>
</dbReference>
<dbReference type="RefSeq" id="XP_030643852.1">
    <property type="nucleotide sequence ID" value="XM_030787992.1"/>
</dbReference>
<name>A0A6J2WJK5_CHACN</name>
<feature type="compositionally biased region" description="Low complexity" evidence="1">
    <location>
        <begin position="61"/>
        <end position="73"/>
    </location>
</feature>
<dbReference type="GO" id="GO:0030133">
    <property type="term" value="C:transport vesicle"/>
    <property type="evidence" value="ECO:0007669"/>
    <property type="project" value="TreeGrafter"/>
</dbReference>
<dbReference type="InterPro" id="IPR028129">
    <property type="entry name" value="Consortin_C"/>
</dbReference>
<feature type="compositionally biased region" description="Low complexity" evidence="1">
    <location>
        <begin position="315"/>
        <end position="332"/>
    </location>
</feature>
<dbReference type="InParanoid" id="A0A6J2WJK5"/>
<dbReference type="Pfam" id="PF15281">
    <property type="entry name" value="Consortin_C"/>
    <property type="match status" value="1"/>
</dbReference>
<dbReference type="GeneID" id="115823942"/>
<keyword evidence="2" id="KW-0812">Transmembrane</keyword>
<dbReference type="InterPro" id="IPR042318">
    <property type="entry name" value="Consortin"/>
</dbReference>
<accession>A0A6J2WJK5</accession>
<feature type="domain" description="Consortin N-terminal" evidence="4">
    <location>
        <begin position="166"/>
        <end position="216"/>
    </location>
</feature>
<feature type="compositionally biased region" description="Polar residues" evidence="1">
    <location>
        <begin position="37"/>
        <end position="46"/>
    </location>
</feature>
<feature type="region of interest" description="Disordered" evidence="1">
    <location>
        <begin position="534"/>
        <end position="557"/>
    </location>
</feature>
<feature type="region of interest" description="Disordered" evidence="1">
    <location>
        <begin position="302"/>
        <end position="495"/>
    </location>
</feature>
<reference evidence="6" key="1">
    <citation type="submission" date="2025-08" db="UniProtKB">
        <authorList>
            <consortium name="RefSeq"/>
        </authorList>
    </citation>
    <scope>IDENTIFICATION</scope>
</reference>
<evidence type="ECO:0000259" key="4">
    <source>
        <dbReference type="Pfam" id="PF22883"/>
    </source>
</evidence>
<keyword evidence="5" id="KW-1185">Reference proteome</keyword>
<dbReference type="FunCoup" id="A0A6J2WJK5">
    <property type="interactions" value="201"/>
</dbReference>
<dbReference type="InterPro" id="IPR054132">
    <property type="entry name" value="Consortin_N"/>
</dbReference>
<feature type="region of interest" description="Disordered" evidence="1">
    <location>
        <begin position="1"/>
        <end position="150"/>
    </location>
</feature>
<keyword evidence="2" id="KW-0472">Membrane</keyword>
<feature type="compositionally biased region" description="Acidic residues" evidence="1">
    <location>
        <begin position="74"/>
        <end position="103"/>
    </location>
</feature>
<evidence type="ECO:0000313" key="6">
    <source>
        <dbReference type="RefSeq" id="XP_030643852.1"/>
    </source>
</evidence>
<dbReference type="AlphaFoldDB" id="A0A6J2WJK5"/>
<dbReference type="PANTHER" id="PTHR28581:SF1">
    <property type="entry name" value="CONSORTIN"/>
    <property type="match status" value="1"/>
</dbReference>
<protein>
    <submittedName>
        <fullName evidence="6">Consortin</fullName>
    </submittedName>
</protein>
<dbReference type="Pfam" id="PF22883">
    <property type="entry name" value="Consortin_N"/>
    <property type="match status" value="1"/>
</dbReference>
<feature type="domain" description="Consortin C-terminal" evidence="3">
    <location>
        <begin position="516"/>
        <end position="626"/>
    </location>
</feature>
<evidence type="ECO:0000313" key="5">
    <source>
        <dbReference type="Proteomes" id="UP000504632"/>
    </source>
</evidence>
<gene>
    <name evidence="6" type="primary">cnsta</name>
</gene>
<dbReference type="CTD" id="569425"/>
<dbReference type="GO" id="GO:0071253">
    <property type="term" value="F:connexin binding"/>
    <property type="evidence" value="ECO:0007669"/>
    <property type="project" value="InterPro"/>
</dbReference>
<dbReference type="Proteomes" id="UP000504632">
    <property type="component" value="Chromosome 1"/>
</dbReference>
<evidence type="ECO:0000256" key="1">
    <source>
        <dbReference type="SAM" id="MobiDB-lite"/>
    </source>
</evidence>
<dbReference type="GO" id="GO:0005886">
    <property type="term" value="C:plasma membrane"/>
    <property type="evidence" value="ECO:0007669"/>
    <property type="project" value="TreeGrafter"/>
</dbReference>
<feature type="compositionally biased region" description="Acidic residues" evidence="1">
    <location>
        <begin position="458"/>
        <end position="489"/>
    </location>
</feature>
<evidence type="ECO:0000259" key="3">
    <source>
        <dbReference type="Pfam" id="PF15281"/>
    </source>
</evidence>
<sequence>MDEGQWQSEEPVRRRQGSGGGESDLHNNLEPGRGPVSSGSDQNQNRLVEEGEEVDAGPLGGQQLLQQDTVNNNGDDDDADEDEGSKVEEDDEEDEEEEEEEPDSNSGAFSPDLDIPIRESPSSSPSPTVTEGPMSPEGRPDGASPQPRGLSPALTAALQQLGERCDHALFPQYLHQIAEAFVLEEDYERAVKFIQLERLYHERLLSNLAALQEQWEDRWRLAGRFQDSWTESPHSDLNPHHLDKLSHICSTHKQPAVRLDKCELVDKVQKNDLMKENMASLSTQELSGSTGIGTAETLRPMEELTSSQEVSPPRETSTQPEQRSTTTTSQQREPTDLQDPCLSSLLVPPTSGLTDSSPSRSSEDVSGAEERTCAAATHTDSAAAAATAASPADLPTEVASQSGEGQERQGQSETPERSVQMEKGKEAVDTGQDGGTGKSRVLEIRPEEAVVATGPQEKEDEEVEEAEEALEDGDVEVTSEESLECEPGEDGQGAEPVELAKTDTLDDLAKRIQVEEITPAAGLVSILKRRASLEGANSSTPKPVSKRRVRFREPEDTLDQDEVGGDSWLLLLLLCLATVVISVGGTALYCTIGDAQSSVCTDFSHNVDFYVGQVQRGVDELKHWFSPSS</sequence>
<dbReference type="GO" id="GO:0005802">
    <property type="term" value="C:trans-Golgi network"/>
    <property type="evidence" value="ECO:0007669"/>
    <property type="project" value="InterPro"/>
</dbReference>
<evidence type="ECO:0000256" key="2">
    <source>
        <dbReference type="SAM" id="Phobius"/>
    </source>
</evidence>
<dbReference type="OrthoDB" id="9894200at2759"/>
<proteinExistence type="predicted"/>
<feature type="compositionally biased region" description="Basic and acidic residues" evidence="1">
    <location>
        <begin position="414"/>
        <end position="428"/>
    </location>
</feature>
<dbReference type="PANTHER" id="PTHR28581">
    <property type="entry name" value="CONSORTIN"/>
    <property type="match status" value="1"/>
</dbReference>